<dbReference type="GO" id="GO:0031011">
    <property type="term" value="C:Ino80 complex"/>
    <property type="evidence" value="ECO:0007669"/>
    <property type="project" value="InterPro"/>
</dbReference>
<protein>
    <recommendedName>
        <fullName evidence="2">Nuclear factor related to kappa-B-binding protein second winged helix domain-containing protein</fullName>
    </recommendedName>
</protein>
<gene>
    <name evidence="3" type="ORF">GH714_003586</name>
</gene>
<dbReference type="PANTHER" id="PTHR13052">
    <property type="entry name" value="NFRKB-RELATED"/>
    <property type="match status" value="1"/>
</dbReference>
<name>A0A6A6K3J3_HEVBR</name>
<dbReference type="InterPro" id="IPR057748">
    <property type="entry name" value="NFRKB_WH_2"/>
</dbReference>
<dbReference type="Pfam" id="PF25793">
    <property type="entry name" value="WHD_2nd_NFRKB"/>
    <property type="match status" value="1"/>
</dbReference>
<feature type="region of interest" description="Disordered" evidence="1">
    <location>
        <begin position="453"/>
        <end position="486"/>
    </location>
</feature>
<reference evidence="3 4" key="1">
    <citation type="journal article" date="2020" name="Mol. Plant">
        <title>The Chromosome-Based Rubber Tree Genome Provides New Insights into Spurge Genome Evolution and Rubber Biosynthesis.</title>
        <authorList>
            <person name="Liu J."/>
            <person name="Shi C."/>
            <person name="Shi C.C."/>
            <person name="Li W."/>
            <person name="Zhang Q.J."/>
            <person name="Zhang Y."/>
            <person name="Li K."/>
            <person name="Lu H.F."/>
            <person name="Shi C."/>
            <person name="Zhu S.T."/>
            <person name="Xiao Z.Y."/>
            <person name="Nan H."/>
            <person name="Yue Y."/>
            <person name="Zhu X.G."/>
            <person name="Wu Y."/>
            <person name="Hong X.N."/>
            <person name="Fan G.Y."/>
            <person name="Tong Y."/>
            <person name="Zhang D."/>
            <person name="Mao C.L."/>
            <person name="Liu Y.L."/>
            <person name="Hao S.J."/>
            <person name="Liu W.Q."/>
            <person name="Lv M.Q."/>
            <person name="Zhang H.B."/>
            <person name="Liu Y."/>
            <person name="Hu-Tang G.R."/>
            <person name="Wang J.P."/>
            <person name="Wang J.H."/>
            <person name="Sun Y.H."/>
            <person name="Ni S.B."/>
            <person name="Chen W.B."/>
            <person name="Zhang X.C."/>
            <person name="Jiao Y.N."/>
            <person name="Eichler E.E."/>
            <person name="Li G.H."/>
            <person name="Liu X."/>
            <person name="Gao L.Z."/>
        </authorList>
    </citation>
    <scope>NUCLEOTIDE SEQUENCE [LARGE SCALE GENOMIC DNA]</scope>
    <source>
        <strain evidence="4">cv. GT1</strain>
        <tissue evidence="3">Leaf</tissue>
    </source>
</reference>
<sequence>MSSLKAYPTDRKQKGEVNKNYTIDEEDDSLETRLLADENALARLGRRGQGNEAYVPDRRDRSDASVQGFNLMTKKRKAKEELTNLDRRDEDGNTWKLQPPLTEMGAADMGIDSKPQKKPYTPITPTVHTGFSFSIIHLLSAVRLAMISPLPEDSLEVIKPSDGHNGKHEGGTNGVVSCESADVNKSDHALQVNVPSLTVQEIVNRVRSNPGDPCILETQEPLQDLVRGVLKILSSKTAPLGAKGWKALGVYEKSAKSWSWIGPVSHTSTDHETIEEVTSPEYWGLPHKMLVKLVDSFANWLKSGQETLQQIGSLPAPPVSLMQCNLDEKERFRDLRAQKSLNTISPSSEEVRAYFRKEEFLRYSIPDRAFSYTAADGKKSIVAPLRRCGGKPTSKARDHFMLKRDRPPHVTILCLVRDAAARLPGSMGTRADVCTLIRDSQYIVEDVSDAQVNQRERRRRFEDDGTSSTKKWKRQKKDPADQPDQGAVTVAFHGNVDQSGFDLGSDLKLHHQALMMIKEQNLCIMMRNKAWRTMLRLVMCQNKATCIRVIQWFGIPLV</sequence>
<evidence type="ECO:0000313" key="3">
    <source>
        <dbReference type="EMBL" id="KAF2283371.1"/>
    </source>
</evidence>
<evidence type="ECO:0000259" key="2">
    <source>
        <dbReference type="Pfam" id="PF25793"/>
    </source>
</evidence>
<feature type="domain" description="Nuclear factor related to kappa-B-binding protein second winged helix" evidence="2">
    <location>
        <begin position="352"/>
        <end position="454"/>
    </location>
</feature>
<organism evidence="3 4">
    <name type="scientific">Hevea brasiliensis</name>
    <name type="common">Para rubber tree</name>
    <name type="synonym">Siphonia brasiliensis</name>
    <dbReference type="NCBI Taxonomy" id="3981"/>
    <lineage>
        <taxon>Eukaryota</taxon>
        <taxon>Viridiplantae</taxon>
        <taxon>Streptophyta</taxon>
        <taxon>Embryophyta</taxon>
        <taxon>Tracheophyta</taxon>
        <taxon>Spermatophyta</taxon>
        <taxon>Magnoliopsida</taxon>
        <taxon>eudicotyledons</taxon>
        <taxon>Gunneridae</taxon>
        <taxon>Pentapetalae</taxon>
        <taxon>rosids</taxon>
        <taxon>fabids</taxon>
        <taxon>Malpighiales</taxon>
        <taxon>Euphorbiaceae</taxon>
        <taxon>Crotonoideae</taxon>
        <taxon>Micrandreae</taxon>
        <taxon>Hevea</taxon>
    </lineage>
</organism>
<proteinExistence type="predicted"/>
<comment type="caution">
    <text evidence="3">The sequence shown here is derived from an EMBL/GenBank/DDBJ whole genome shotgun (WGS) entry which is preliminary data.</text>
</comment>
<dbReference type="InterPro" id="IPR024867">
    <property type="entry name" value="NFRKB"/>
</dbReference>
<keyword evidence="4" id="KW-1185">Reference proteome</keyword>
<evidence type="ECO:0000313" key="4">
    <source>
        <dbReference type="Proteomes" id="UP000467840"/>
    </source>
</evidence>
<dbReference type="PANTHER" id="PTHR13052:SF0">
    <property type="entry name" value="DNA-BINDING PROTEIN-LIKE"/>
    <property type="match status" value="1"/>
</dbReference>
<evidence type="ECO:0000256" key="1">
    <source>
        <dbReference type="SAM" id="MobiDB-lite"/>
    </source>
</evidence>
<dbReference type="AlphaFoldDB" id="A0A6A6K3J3"/>
<accession>A0A6A6K3J3</accession>
<dbReference type="Proteomes" id="UP000467840">
    <property type="component" value="Chromosome 12"/>
</dbReference>
<dbReference type="EMBL" id="JAAGAX010000018">
    <property type="protein sequence ID" value="KAF2283371.1"/>
    <property type="molecule type" value="Genomic_DNA"/>
</dbReference>